<evidence type="ECO:0000256" key="16">
    <source>
        <dbReference type="SAM" id="MobiDB-lite"/>
    </source>
</evidence>
<dbReference type="GO" id="GO:0015074">
    <property type="term" value="P:DNA integration"/>
    <property type="evidence" value="ECO:0007669"/>
    <property type="project" value="UniProtKB-KW"/>
</dbReference>
<keyword evidence="3" id="KW-0808">Transferase</keyword>
<dbReference type="Gene3D" id="3.10.10.10">
    <property type="entry name" value="HIV Type 1 Reverse Transcriptase, subunit A, domain 1"/>
    <property type="match status" value="1"/>
</dbReference>
<dbReference type="Pfam" id="PF17917">
    <property type="entry name" value="RT_RNaseH"/>
    <property type="match status" value="1"/>
</dbReference>
<dbReference type="SUPFAM" id="SSF54160">
    <property type="entry name" value="Chromo domain-like"/>
    <property type="match status" value="1"/>
</dbReference>
<dbReference type="Pfam" id="PF24626">
    <property type="entry name" value="SH3_Tf2-1"/>
    <property type="match status" value="1"/>
</dbReference>
<dbReference type="InterPro" id="IPR050951">
    <property type="entry name" value="Retrovirus_Pol_polyprotein"/>
</dbReference>
<feature type="compositionally biased region" description="Polar residues" evidence="16">
    <location>
        <begin position="1164"/>
        <end position="1179"/>
    </location>
</feature>
<evidence type="ECO:0000313" key="20">
    <source>
        <dbReference type="EMBL" id="KAK5576864.1"/>
    </source>
</evidence>
<organism evidence="20 21">
    <name type="scientific">Dictyostelium firmibasis</name>
    <dbReference type="NCBI Taxonomy" id="79012"/>
    <lineage>
        <taxon>Eukaryota</taxon>
        <taxon>Amoebozoa</taxon>
        <taxon>Evosea</taxon>
        <taxon>Eumycetozoa</taxon>
        <taxon>Dictyostelia</taxon>
        <taxon>Dictyosteliales</taxon>
        <taxon>Dictyosteliaceae</taxon>
        <taxon>Dictyostelium</taxon>
    </lineage>
</organism>
<keyword evidence="5" id="KW-0540">Nuclease</keyword>
<feature type="domain" description="Integrase catalytic" evidence="19">
    <location>
        <begin position="784"/>
        <end position="953"/>
    </location>
</feature>
<dbReference type="GO" id="GO:0003887">
    <property type="term" value="F:DNA-directed DNA polymerase activity"/>
    <property type="evidence" value="ECO:0007669"/>
    <property type="project" value="UniProtKB-KW"/>
</dbReference>
<protein>
    <recommendedName>
        <fullName evidence="1">RNA-directed DNA polymerase</fullName>
        <ecNumber evidence="1">2.7.7.49</ecNumber>
    </recommendedName>
</protein>
<dbReference type="PROSITE" id="PS50013">
    <property type="entry name" value="CHROMO_2"/>
    <property type="match status" value="1"/>
</dbReference>
<dbReference type="InterPro" id="IPR056924">
    <property type="entry name" value="SH3_Tf2-1"/>
</dbReference>
<dbReference type="PROSITE" id="PS50878">
    <property type="entry name" value="RT_POL"/>
    <property type="match status" value="1"/>
</dbReference>
<dbReference type="InterPro" id="IPR012337">
    <property type="entry name" value="RNaseH-like_sf"/>
</dbReference>
<dbReference type="EMBL" id="JAVFKY010000004">
    <property type="protein sequence ID" value="KAK5576864.1"/>
    <property type="molecule type" value="Genomic_DNA"/>
</dbReference>
<evidence type="ECO:0000256" key="12">
    <source>
        <dbReference type="ARBA" id="ARBA00022918"/>
    </source>
</evidence>
<dbReference type="PANTHER" id="PTHR37984">
    <property type="entry name" value="PROTEIN CBG26694"/>
    <property type="match status" value="1"/>
</dbReference>
<proteinExistence type="predicted"/>
<dbReference type="Gene3D" id="3.30.70.270">
    <property type="match status" value="2"/>
</dbReference>
<evidence type="ECO:0000256" key="8">
    <source>
        <dbReference type="ARBA" id="ARBA00022759"/>
    </source>
</evidence>
<evidence type="ECO:0000256" key="15">
    <source>
        <dbReference type="ARBA" id="ARBA00023172"/>
    </source>
</evidence>
<evidence type="ECO:0000256" key="3">
    <source>
        <dbReference type="ARBA" id="ARBA00022679"/>
    </source>
</evidence>
<dbReference type="CDD" id="cd01647">
    <property type="entry name" value="RT_LTR"/>
    <property type="match status" value="1"/>
</dbReference>
<name>A0AAN7TPM2_9MYCE</name>
<keyword evidence="13" id="KW-0239">DNA-directed DNA polymerase</keyword>
<feature type="domain" description="Chromo" evidence="17">
    <location>
        <begin position="1093"/>
        <end position="1147"/>
    </location>
</feature>
<keyword evidence="4" id="KW-0548">Nucleotidyltransferase</keyword>
<dbReference type="GO" id="GO:0006508">
    <property type="term" value="P:proteolysis"/>
    <property type="evidence" value="ECO:0007669"/>
    <property type="project" value="UniProtKB-KW"/>
</dbReference>
<sequence length="1224" mass="142537">MNKPRLILDPKKVNETIKVILDTGSNISLINRKLLTEEMKSMIHNSKDIVEFPLLGIKESNVQDVNIQLGDDVYKFIVTDVEVVDVLIGNDILKESIIDQQKQLLILNNRRYRITYQKSKEYKCNLNTEEEEYINSKFEEDEDIKDKVIEIVENLPSTICDILVKTNPSEEEIEIITNFISEEFEDVIVEKLPEISDQLKKSRRNKIIHNILIKIGMEIKPAKKLIYYTSDDQKKVVEEMIEKFLDLGIITRSKSNYSSPIILIREESKWRIVHDYRNLNEVTVRDEHPFTPADNLISQCKDSKLFSKFDMIMGFFQVMLNPKHQQYTAFTTHIGKFEYLRMPMGLVNSPSTFARLMVETFGKIKNLLQYFDDLLIHTKENYKKHFIEIIRMLLYCRKYMIYIAKSKSHMFKKEVDFLGFQINQKGISPRAAKIRAITELPNPRTAKEAESALGLFGFFRRVIPKYAEKTAFISAESKVKGGKLSDKAIEEFIALKEEFKGDNIVAIPIEKNDDPVDMELLEEPHGLPVKDPDNIFNGGYHLYCDVSDLALSGVLYQIQESRLRPIWFHSRKLSETQKRYSIGDREFLSIIDSLKKFQYLLMGKRVTIYTDHQNLLYVINKTSEQLLSNRQINYIKYLEEFNAKLIHISGNKNGVADFLSRKYDSFQWDASFLEKIKEEQEGSEWLKEMKNNQNLCIEGTNDIYYLVEDGIRKLIIVEKETIDKIVREYHDAKYSGHKSFEVVYNNIRHDYYFRDMYSIIKRYIKSCAVCQLNINRKETGLLQSLEIPYEVWRDISMDFVSMPKSKMAMNGFQVEVDQCCMIVCRLSKMIHAIPCAKTINAEHTAQLMLNHVFRLHGYPRTIVSDRDPKFISEIWRLWAETMDSKLKMTVAHRAKGDGQTERKIQEFVAILTKMSSTYGEGWADLTALAEFAMNSSISKVTKMSPFQAVYGFNPPTPVSHFNTLTRTKIPLSSIKKIIRDNILDAQITSQKYYNKNRGKAPDYKIGDKVFVKRKYFETGLSKDIISKKLESKNCGPFKIIEVNGNNVTLDLISYPRKQNVFNVDQLVQLFEDDDWIRNEISMPDAEETEESTYEVEKIINYDRKHRRYLAKFVGYPEPEWVKEEDANCDELIKEYWEVQNEKLNSKQGRESRQQENLESIVHPETSNISLSDRSESNFQDPEIPESFNKSKAGRKRVNSKGGESEVVKSKVTKSGRTSKPPSRF</sequence>
<keyword evidence="11" id="KW-0229">DNA integration</keyword>
<reference evidence="20 21" key="1">
    <citation type="submission" date="2023-11" db="EMBL/GenBank/DDBJ databases">
        <title>Dfirmibasis_genome.</title>
        <authorList>
            <person name="Edelbroek B."/>
            <person name="Kjellin J."/>
            <person name="Jerlstrom-Hultqvist J."/>
            <person name="Soderbom F."/>
        </authorList>
    </citation>
    <scope>NUCLEOTIDE SEQUENCE [LARGE SCALE GENOMIC DNA]</scope>
    <source>
        <strain evidence="20 21">TNS-C-14</strain>
    </source>
</reference>
<evidence type="ECO:0000256" key="9">
    <source>
        <dbReference type="ARBA" id="ARBA00022801"/>
    </source>
</evidence>
<dbReference type="Gene3D" id="2.40.50.40">
    <property type="match status" value="1"/>
</dbReference>
<comment type="caution">
    <text evidence="20">The sequence shown here is derived from an EMBL/GenBank/DDBJ whole genome shotgun (WGS) entry which is preliminary data.</text>
</comment>
<dbReference type="SMART" id="SM00298">
    <property type="entry name" value="CHROMO"/>
    <property type="match status" value="1"/>
</dbReference>
<keyword evidence="8" id="KW-0255">Endonuclease</keyword>
<keyword evidence="15" id="KW-0233">DNA recombination</keyword>
<keyword evidence="21" id="KW-1185">Reference proteome</keyword>
<feature type="region of interest" description="Disordered" evidence="16">
    <location>
        <begin position="1143"/>
        <end position="1224"/>
    </location>
</feature>
<evidence type="ECO:0000259" key="19">
    <source>
        <dbReference type="PROSITE" id="PS50994"/>
    </source>
</evidence>
<accession>A0AAN7TPM2</accession>
<evidence type="ECO:0000256" key="7">
    <source>
        <dbReference type="ARBA" id="ARBA00022750"/>
    </source>
</evidence>
<dbReference type="Pfam" id="PF17921">
    <property type="entry name" value="Integrase_H2C2"/>
    <property type="match status" value="1"/>
</dbReference>
<keyword evidence="9" id="KW-0378">Hydrolase</keyword>
<evidence type="ECO:0000256" key="13">
    <source>
        <dbReference type="ARBA" id="ARBA00022932"/>
    </source>
</evidence>
<dbReference type="EC" id="2.7.7.49" evidence="1"/>
<evidence type="ECO:0000256" key="6">
    <source>
        <dbReference type="ARBA" id="ARBA00022723"/>
    </source>
</evidence>
<dbReference type="InterPro" id="IPR041373">
    <property type="entry name" value="RT_RNaseH"/>
</dbReference>
<keyword evidence="6" id="KW-0479">Metal-binding</keyword>
<dbReference type="InterPro" id="IPR041588">
    <property type="entry name" value="Integrase_H2C2"/>
</dbReference>
<dbReference type="PANTHER" id="PTHR37984:SF5">
    <property type="entry name" value="PROTEIN NYNRIN-LIKE"/>
    <property type="match status" value="1"/>
</dbReference>
<dbReference type="Gene3D" id="1.10.340.70">
    <property type="match status" value="1"/>
</dbReference>
<dbReference type="GO" id="GO:0003677">
    <property type="term" value="F:DNA binding"/>
    <property type="evidence" value="ECO:0007669"/>
    <property type="project" value="UniProtKB-KW"/>
</dbReference>
<keyword evidence="12" id="KW-0695">RNA-directed DNA polymerase</keyword>
<dbReference type="GO" id="GO:0046872">
    <property type="term" value="F:metal ion binding"/>
    <property type="evidence" value="ECO:0007669"/>
    <property type="project" value="UniProtKB-KW"/>
</dbReference>
<dbReference type="GO" id="GO:0004519">
    <property type="term" value="F:endonuclease activity"/>
    <property type="evidence" value="ECO:0007669"/>
    <property type="project" value="UniProtKB-KW"/>
</dbReference>
<dbReference type="Pfam" id="PF00078">
    <property type="entry name" value="RVT_1"/>
    <property type="match status" value="1"/>
</dbReference>
<dbReference type="GO" id="GO:0004190">
    <property type="term" value="F:aspartic-type endopeptidase activity"/>
    <property type="evidence" value="ECO:0007669"/>
    <property type="project" value="UniProtKB-KW"/>
</dbReference>
<dbReference type="SUPFAM" id="SSF53098">
    <property type="entry name" value="Ribonuclease H-like"/>
    <property type="match status" value="1"/>
</dbReference>
<keyword evidence="14" id="KW-0238">DNA-binding</keyword>
<dbReference type="GO" id="GO:0003964">
    <property type="term" value="F:RNA-directed DNA polymerase activity"/>
    <property type="evidence" value="ECO:0007669"/>
    <property type="project" value="UniProtKB-KW"/>
</dbReference>
<evidence type="ECO:0000256" key="2">
    <source>
        <dbReference type="ARBA" id="ARBA00022670"/>
    </source>
</evidence>
<evidence type="ECO:0000259" key="18">
    <source>
        <dbReference type="PROSITE" id="PS50878"/>
    </source>
</evidence>
<feature type="domain" description="Reverse transcriptase" evidence="18">
    <location>
        <begin position="245"/>
        <end position="422"/>
    </location>
</feature>
<dbReference type="Gene3D" id="2.40.70.10">
    <property type="entry name" value="Acid Proteases"/>
    <property type="match status" value="1"/>
</dbReference>
<dbReference type="InterPro" id="IPR043128">
    <property type="entry name" value="Rev_trsase/Diguanyl_cyclase"/>
</dbReference>
<evidence type="ECO:0000259" key="17">
    <source>
        <dbReference type="PROSITE" id="PS50013"/>
    </source>
</evidence>
<dbReference type="GO" id="GO:0006310">
    <property type="term" value="P:DNA recombination"/>
    <property type="evidence" value="ECO:0007669"/>
    <property type="project" value="UniProtKB-KW"/>
</dbReference>
<dbReference type="InterPro" id="IPR000477">
    <property type="entry name" value="RT_dom"/>
</dbReference>
<dbReference type="SUPFAM" id="SSF56672">
    <property type="entry name" value="DNA/RNA polymerases"/>
    <property type="match status" value="1"/>
</dbReference>
<dbReference type="InterPro" id="IPR016197">
    <property type="entry name" value="Chromo-like_dom_sf"/>
</dbReference>
<dbReference type="PROSITE" id="PS50994">
    <property type="entry name" value="INTEGRASE"/>
    <property type="match status" value="1"/>
</dbReference>
<keyword evidence="7" id="KW-0064">Aspartyl protease</keyword>
<evidence type="ECO:0000256" key="5">
    <source>
        <dbReference type="ARBA" id="ARBA00022722"/>
    </source>
</evidence>
<evidence type="ECO:0000256" key="14">
    <source>
        <dbReference type="ARBA" id="ARBA00023125"/>
    </source>
</evidence>
<evidence type="ECO:0000256" key="1">
    <source>
        <dbReference type="ARBA" id="ARBA00012493"/>
    </source>
</evidence>
<dbReference type="InterPro" id="IPR036397">
    <property type="entry name" value="RNaseH_sf"/>
</dbReference>
<evidence type="ECO:0000256" key="4">
    <source>
        <dbReference type="ARBA" id="ARBA00022695"/>
    </source>
</evidence>
<dbReference type="Gene3D" id="3.30.420.10">
    <property type="entry name" value="Ribonuclease H-like superfamily/Ribonuclease H"/>
    <property type="match status" value="1"/>
</dbReference>
<dbReference type="AlphaFoldDB" id="A0AAN7TPM2"/>
<dbReference type="InterPro" id="IPR000953">
    <property type="entry name" value="Chromo/chromo_shadow_dom"/>
</dbReference>
<dbReference type="InterPro" id="IPR021109">
    <property type="entry name" value="Peptidase_aspartic_dom_sf"/>
</dbReference>
<dbReference type="SUPFAM" id="SSF50630">
    <property type="entry name" value="Acid proteases"/>
    <property type="match status" value="1"/>
</dbReference>
<gene>
    <name evidence="20" type="ORF">RB653_001801</name>
</gene>
<dbReference type="Gene3D" id="3.10.20.370">
    <property type="match status" value="1"/>
</dbReference>
<dbReference type="Proteomes" id="UP001344447">
    <property type="component" value="Unassembled WGS sequence"/>
</dbReference>
<keyword evidence="10" id="KW-0460">Magnesium</keyword>
<dbReference type="CDD" id="cd09274">
    <property type="entry name" value="RNase_HI_RT_Ty3"/>
    <property type="match status" value="1"/>
</dbReference>
<evidence type="ECO:0000313" key="21">
    <source>
        <dbReference type="Proteomes" id="UP001344447"/>
    </source>
</evidence>
<dbReference type="InterPro" id="IPR001584">
    <property type="entry name" value="Integrase_cat-core"/>
</dbReference>
<evidence type="ECO:0000256" key="11">
    <source>
        <dbReference type="ARBA" id="ARBA00022908"/>
    </source>
</evidence>
<dbReference type="InterPro" id="IPR043502">
    <property type="entry name" value="DNA/RNA_pol_sf"/>
</dbReference>
<keyword evidence="2" id="KW-0645">Protease</keyword>
<feature type="compositionally biased region" description="Basic and acidic residues" evidence="16">
    <location>
        <begin position="1143"/>
        <end position="1155"/>
    </location>
</feature>
<feature type="compositionally biased region" description="Polar residues" evidence="16">
    <location>
        <begin position="1212"/>
        <end position="1224"/>
    </location>
</feature>
<evidence type="ECO:0000256" key="10">
    <source>
        <dbReference type="ARBA" id="ARBA00022842"/>
    </source>
</evidence>